<evidence type="ECO:0000313" key="2">
    <source>
        <dbReference type="Proteomes" id="UP000282892"/>
    </source>
</evidence>
<gene>
    <name evidence="1" type="ORF">CHR53_19815</name>
</gene>
<accession>A0A3Q9R0Q4</accession>
<sequence>MKKSYYLLFGIILIFSASSAIIYNAQQPKALESITFFPIKPNVSFTNFDTSLKSVDQNTVFWQIKSTLDRHAYLRQDAGLLYSNGRLIGKLGAWRQHTATITQEKQVPVPASSYLQAITFHYAELHEKGGQIFSAQAMSQDQLYVIKKNSGVTEGKLEEQTERMLRYSWNKGVRHYAIRLKEYIAYPLNEFSKKTNGTFPGFTKDETAKMIGRLWEGLYKNYFLGITKQDGTKAEPTGSTIPLILLAKDKTHLLVLTETAKGEPILLRQMIEDAD</sequence>
<dbReference type="STRING" id="1193713.GCA_001636315_00816"/>
<dbReference type="OrthoDB" id="2959394at2"/>
<organism evidence="1 2">
    <name type="scientific">Neobacillus mesonae</name>
    <dbReference type="NCBI Taxonomy" id="1193713"/>
    <lineage>
        <taxon>Bacteria</taxon>
        <taxon>Bacillati</taxon>
        <taxon>Bacillota</taxon>
        <taxon>Bacilli</taxon>
        <taxon>Bacillales</taxon>
        <taxon>Bacillaceae</taxon>
        <taxon>Neobacillus</taxon>
    </lineage>
</organism>
<dbReference type="Proteomes" id="UP000282892">
    <property type="component" value="Chromosome"/>
</dbReference>
<dbReference type="KEGG" id="nmk:CHR53_19815"/>
<name>A0A3Q9R0Q4_9BACI</name>
<dbReference type="AlphaFoldDB" id="A0A3Q9R0Q4"/>
<proteinExistence type="predicted"/>
<evidence type="ECO:0000313" key="1">
    <source>
        <dbReference type="EMBL" id="AZU63329.1"/>
    </source>
</evidence>
<protein>
    <submittedName>
        <fullName evidence="1">Uncharacterized protein</fullName>
    </submittedName>
</protein>
<dbReference type="EMBL" id="CP022572">
    <property type="protein sequence ID" value="AZU63329.1"/>
    <property type="molecule type" value="Genomic_DNA"/>
</dbReference>
<dbReference type="RefSeq" id="WP_127488062.1">
    <property type="nucleotide sequence ID" value="NZ_CP022572.1"/>
</dbReference>
<keyword evidence="2" id="KW-1185">Reference proteome</keyword>
<reference evidence="1 2" key="1">
    <citation type="submission" date="2017-07" db="EMBL/GenBank/DDBJ databases">
        <title>The complete genome sequence of Bacillus mesonae strain H20-5, an efficient strain improving plant abiotic stress resistance.</title>
        <authorList>
            <person name="Kim S.Y."/>
            <person name="Song H."/>
            <person name="Sang M.K."/>
            <person name="Weon H.-Y."/>
            <person name="Song J."/>
        </authorList>
    </citation>
    <scope>NUCLEOTIDE SEQUENCE [LARGE SCALE GENOMIC DNA]</scope>
    <source>
        <strain evidence="1 2">H20-5</strain>
    </source>
</reference>